<organism evidence="1 2">
    <name type="scientific">Cuscuta campestris</name>
    <dbReference type="NCBI Taxonomy" id="132261"/>
    <lineage>
        <taxon>Eukaryota</taxon>
        <taxon>Viridiplantae</taxon>
        <taxon>Streptophyta</taxon>
        <taxon>Embryophyta</taxon>
        <taxon>Tracheophyta</taxon>
        <taxon>Spermatophyta</taxon>
        <taxon>Magnoliopsida</taxon>
        <taxon>eudicotyledons</taxon>
        <taxon>Gunneridae</taxon>
        <taxon>Pentapetalae</taxon>
        <taxon>asterids</taxon>
        <taxon>lamiids</taxon>
        <taxon>Solanales</taxon>
        <taxon>Convolvulaceae</taxon>
        <taxon>Cuscuteae</taxon>
        <taxon>Cuscuta</taxon>
        <taxon>Cuscuta subgen. Grammica</taxon>
        <taxon>Cuscuta sect. Cleistogrammica</taxon>
    </lineage>
</organism>
<name>A0A484M3T3_9ASTE</name>
<reference evidence="1 2" key="1">
    <citation type="submission" date="2018-04" db="EMBL/GenBank/DDBJ databases">
        <authorList>
            <person name="Vogel A."/>
        </authorList>
    </citation>
    <scope>NUCLEOTIDE SEQUENCE [LARGE SCALE GENOMIC DNA]</scope>
</reference>
<evidence type="ECO:0008006" key="3">
    <source>
        <dbReference type="Google" id="ProtNLM"/>
    </source>
</evidence>
<dbReference type="Gene3D" id="2.60.120.260">
    <property type="entry name" value="Galactose-binding domain-like"/>
    <property type="match status" value="1"/>
</dbReference>
<evidence type="ECO:0000313" key="1">
    <source>
        <dbReference type="EMBL" id="VFQ82678.1"/>
    </source>
</evidence>
<dbReference type="EMBL" id="OOIL02002380">
    <property type="protein sequence ID" value="VFQ82678.1"/>
    <property type="molecule type" value="Genomic_DNA"/>
</dbReference>
<dbReference type="AlphaFoldDB" id="A0A484M3T3"/>
<gene>
    <name evidence="1" type="ORF">CCAM_LOCUS24454</name>
</gene>
<dbReference type="Proteomes" id="UP000595140">
    <property type="component" value="Unassembled WGS sequence"/>
</dbReference>
<evidence type="ECO:0000313" key="2">
    <source>
        <dbReference type="Proteomes" id="UP000595140"/>
    </source>
</evidence>
<accession>A0A484M3T3</accession>
<sequence length="270" mass="29738">MCQPTPLWSPTAQPPQATAGLPEKLIQYLSLKQIRLNLTSNLFFAFVSFFSTYGSARQHQLDGDCSSTACGRRRYPTTYYSCPNLVSVAPGGSASEDDSDGNSFYAWLSPADDSAAYGLWPHFKKMMAQMEELWNAGEPHWIRSSSSLCCGPAVLQISSGGETSVAEAVAGPRLTLNRTRFRCLPIGSVMDMTSQFIQTLNIHFILIHPKFLMRIPLATTGLCSSFLKNGKDSRLPAEFEITDFCQPCGSDNCNCLAVEVMRWSDGTYIP</sequence>
<keyword evidence="2" id="KW-1185">Reference proteome</keyword>
<proteinExistence type="predicted"/>
<protein>
    <recommendedName>
        <fullName evidence="3">Beta-galactosidase</fullName>
    </recommendedName>
</protein>